<reference evidence="6 7" key="1">
    <citation type="submission" date="2019-10" db="EMBL/GenBank/DDBJ databases">
        <title>Extracellular Electron Transfer in a Candidatus Methanoperedens spp. Enrichment Culture.</title>
        <authorList>
            <person name="Berger S."/>
            <person name="Rangel Shaw D."/>
            <person name="Berben T."/>
            <person name="In 'T Zandt M."/>
            <person name="Frank J."/>
            <person name="Reimann J."/>
            <person name="Jetten M.S.M."/>
            <person name="Welte C.U."/>
        </authorList>
    </citation>
    <scope>NUCLEOTIDE SEQUENCE [LARGE SCALE GENOMIC DNA]</scope>
    <source>
        <strain evidence="6">SB12</strain>
    </source>
</reference>
<feature type="transmembrane region" description="Helical" evidence="5">
    <location>
        <begin position="99"/>
        <end position="117"/>
    </location>
</feature>
<feature type="transmembrane region" description="Helical" evidence="5">
    <location>
        <begin position="75"/>
        <end position="93"/>
    </location>
</feature>
<gene>
    <name evidence="6" type="ORF">F9K24_15820</name>
</gene>
<evidence type="ECO:0000256" key="1">
    <source>
        <dbReference type="ARBA" id="ARBA00004141"/>
    </source>
</evidence>
<name>A0A833GZ97_9LEPT</name>
<feature type="transmembrane region" description="Helical" evidence="5">
    <location>
        <begin position="190"/>
        <end position="214"/>
    </location>
</feature>
<evidence type="ECO:0000256" key="4">
    <source>
        <dbReference type="ARBA" id="ARBA00023136"/>
    </source>
</evidence>
<dbReference type="GO" id="GO:0005886">
    <property type="term" value="C:plasma membrane"/>
    <property type="evidence" value="ECO:0007669"/>
    <property type="project" value="UniProtKB-SubCell"/>
</dbReference>
<keyword evidence="5" id="KW-1003">Cell membrane</keyword>
<keyword evidence="4 5" id="KW-0472">Membrane</keyword>
<evidence type="ECO:0000313" key="6">
    <source>
        <dbReference type="EMBL" id="KAB2930702.1"/>
    </source>
</evidence>
<dbReference type="InterPro" id="IPR002781">
    <property type="entry name" value="TM_pro_TauE-like"/>
</dbReference>
<organism evidence="6 7">
    <name type="scientific">Leptonema illini</name>
    <dbReference type="NCBI Taxonomy" id="183"/>
    <lineage>
        <taxon>Bacteria</taxon>
        <taxon>Pseudomonadati</taxon>
        <taxon>Spirochaetota</taxon>
        <taxon>Spirochaetia</taxon>
        <taxon>Leptospirales</taxon>
        <taxon>Leptospiraceae</taxon>
        <taxon>Leptonema</taxon>
    </lineage>
</organism>
<evidence type="ECO:0000256" key="5">
    <source>
        <dbReference type="RuleBase" id="RU363041"/>
    </source>
</evidence>
<sequence length="274" mass="28753">MLAIGLILLGIAVGVFGTLIGAGGGFILVPILLLLYPTASPETITAISLAVVFFNAASGSLAYAKMGRIDYRSGWIFAAVTVPGAVLGALTTNLIPRDLFNITFGLLMIMASLYLLFKQSETEGNAGPDSGRWVIHRSLVERNGEKHRFSYDLRPGVLISAAVGYISSLLGIGGGIIHVPALHRLLRFPVHIATATSHFILAIMALAGTLVHFYTGAFSHGGLHRTLWIGIGALVGAQGGALLARRVHGSWIMKSLAIALGIAGLRIALLSSGH</sequence>
<feature type="transmembrane region" description="Helical" evidence="5">
    <location>
        <begin position="7"/>
        <end position="37"/>
    </location>
</feature>
<dbReference type="AlphaFoldDB" id="A0A833GZ97"/>
<proteinExistence type="inferred from homology"/>
<dbReference type="Pfam" id="PF01925">
    <property type="entry name" value="TauE"/>
    <property type="match status" value="1"/>
</dbReference>
<comment type="subcellular location">
    <subcellularLocation>
        <location evidence="5">Cell membrane</location>
        <topology evidence="5">Multi-pass membrane protein</topology>
    </subcellularLocation>
    <subcellularLocation>
        <location evidence="1">Membrane</location>
        <topology evidence="1">Multi-pass membrane protein</topology>
    </subcellularLocation>
</comment>
<evidence type="ECO:0000256" key="2">
    <source>
        <dbReference type="ARBA" id="ARBA00022692"/>
    </source>
</evidence>
<evidence type="ECO:0000313" key="7">
    <source>
        <dbReference type="Proteomes" id="UP000460298"/>
    </source>
</evidence>
<feature type="transmembrane region" description="Helical" evidence="5">
    <location>
        <begin position="43"/>
        <end position="63"/>
    </location>
</feature>
<comment type="caution">
    <text evidence="6">The sequence shown here is derived from an EMBL/GenBank/DDBJ whole genome shotgun (WGS) entry which is preliminary data.</text>
</comment>
<evidence type="ECO:0000256" key="3">
    <source>
        <dbReference type="ARBA" id="ARBA00022989"/>
    </source>
</evidence>
<feature type="transmembrane region" description="Helical" evidence="5">
    <location>
        <begin position="156"/>
        <end position="178"/>
    </location>
</feature>
<dbReference type="PANTHER" id="PTHR43701">
    <property type="entry name" value="MEMBRANE TRANSPORTER PROTEIN MJ0441-RELATED"/>
    <property type="match status" value="1"/>
</dbReference>
<keyword evidence="2 5" id="KW-0812">Transmembrane</keyword>
<feature type="transmembrane region" description="Helical" evidence="5">
    <location>
        <begin position="251"/>
        <end position="269"/>
    </location>
</feature>
<comment type="similarity">
    <text evidence="5">Belongs to the 4-toluene sulfonate uptake permease (TSUP) (TC 2.A.102) family.</text>
</comment>
<feature type="transmembrane region" description="Helical" evidence="5">
    <location>
        <begin position="226"/>
        <end position="245"/>
    </location>
</feature>
<dbReference type="InterPro" id="IPR051598">
    <property type="entry name" value="TSUP/Inactive_protease-like"/>
</dbReference>
<protein>
    <recommendedName>
        <fullName evidence="5">Probable membrane transporter protein</fullName>
    </recommendedName>
</protein>
<dbReference type="Proteomes" id="UP000460298">
    <property type="component" value="Unassembled WGS sequence"/>
</dbReference>
<dbReference type="PANTHER" id="PTHR43701:SF2">
    <property type="entry name" value="MEMBRANE TRANSPORTER PROTEIN YJNA-RELATED"/>
    <property type="match status" value="1"/>
</dbReference>
<accession>A0A833GZ97</accession>
<keyword evidence="3 5" id="KW-1133">Transmembrane helix</keyword>
<dbReference type="EMBL" id="WBUI01000018">
    <property type="protein sequence ID" value="KAB2930702.1"/>
    <property type="molecule type" value="Genomic_DNA"/>
</dbReference>